<dbReference type="AlphaFoldDB" id="A0A2T7DEL4"/>
<proteinExistence type="predicted"/>
<dbReference type="Gramene" id="PUZ54022">
    <property type="protein sequence ID" value="PUZ54022"/>
    <property type="gene ID" value="GQ55_5G096200"/>
</dbReference>
<dbReference type="Proteomes" id="UP000244336">
    <property type="component" value="Chromosome 5"/>
</dbReference>
<keyword evidence="3" id="KW-1185">Reference proteome</keyword>
<accession>A0A2T7DEL4</accession>
<protein>
    <submittedName>
        <fullName evidence="2">Uncharacterized protein</fullName>
    </submittedName>
</protein>
<organism evidence="2 3">
    <name type="scientific">Panicum hallii var. hallii</name>
    <dbReference type="NCBI Taxonomy" id="1504633"/>
    <lineage>
        <taxon>Eukaryota</taxon>
        <taxon>Viridiplantae</taxon>
        <taxon>Streptophyta</taxon>
        <taxon>Embryophyta</taxon>
        <taxon>Tracheophyta</taxon>
        <taxon>Spermatophyta</taxon>
        <taxon>Magnoliopsida</taxon>
        <taxon>Liliopsida</taxon>
        <taxon>Poales</taxon>
        <taxon>Poaceae</taxon>
        <taxon>PACMAD clade</taxon>
        <taxon>Panicoideae</taxon>
        <taxon>Panicodae</taxon>
        <taxon>Paniceae</taxon>
        <taxon>Panicinae</taxon>
        <taxon>Panicum</taxon>
        <taxon>Panicum sect. Panicum</taxon>
    </lineage>
</organism>
<feature type="region of interest" description="Disordered" evidence="1">
    <location>
        <begin position="1"/>
        <end position="28"/>
    </location>
</feature>
<evidence type="ECO:0000313" key="3">
    <source>
        <dbReference type="Proteomes" id="UP000244336"/>
    </source>
</evidence>
<name>A0A2T7DEL4_9POAL</name>
<evidence type="ECO:0000256" key="1">
    <source>
        <dbReference type="SAM" id="MobiDB-lite"/>
    </source>
</evidence>
<gene>
    <name evidence="2" type="ORF">GQ55_5G096200</name>
</gene>
<evidence type="ECO:0000313" key="2">
    <source>
        <dbReference type="EMBL" id="PUZ54022.1"/>
    </source>
</evidence>
<reference evidence="2 3" key="1">
    <citation type="submission" date="2018-04" db="EMBL/GenBank/DDBJ databases">
        <title>WGS assembly of Panicum hallii var. hallii HAL2.</title>
        <authorList>
            <person name="Lovell J."/>
            <person name="Jenkins J."/>
            <person name="Lowry D."/>
            <person name="Mamidi S."/>
            <person name="Sreedasyam A."/>
            <person name="Weng X."/>
            <person name="Barry K."/>
            <person name="Bonette J."/>
            <person name="Campitelli B."/>
            <person name="Daum C."/>
            <person name="Gordon S."/>
            <person name="Gould B."/>
            <person name="Lipzen A."/>
            <person name="MacQueen A."/>
            <person name="Palacio-Mejia J."/>
            <person name="Plott C."/>
            <person name="Shakirov E."/>
            <person name="Shu S."/>
            <person name="Yoshinaga Y."/>
            <person name="Zane M."/>
            <person name="Rokhsar D."/>
            <person name="Grimwood J."/>
            <person name="Schmutz J."/>
            <person name="Juenger T."/>
        </authorList>
    </citation>
    <scope>NUCLEOTIDE SEQUENCE [LARGE SCALE GENOMIC DNA]</scope>
    <source>
        <strain evidence="3">cv. HAL2</strain>
    </source>
</reference>
<sequence length="111" mass="12513">MPARRPLPHEQNRRALSSSWKRRDGSPNYPRMIPLASPSCELVITADLSDDAFSDLQNAARTKYAHTGELIDEDLYFGLYFGFGILERFDRFYTGSSCVPSYASLDLLATC</sequence>
<dbReference type="EMBL" id="CM009753">
    <property type="protein sequence ID" value="PUZ54022.1"/>
    <property type="molecule type" value="Genomic_DNA"/>
</dbReference>